<dbReference type="GO" id="GO:0015344">
    <property type="term" value="F:siderophore uptake transmembrane transporter activity"/>
    <property type="evidence" value="ECO:0007669"/>
    <property type="project" value="TreeGrafter"/>
</dbReference>
<organism evidence="21 22">
    <name type="scientific">Pseudomonas aeruginosa (strain UCBPP-PA14)</name>
    <dbReference type="NCBI Taxonomy" id="208963"/>
    <lineage>
        <taxon>Bacteria</taxon>
        <taxon>Pseudomonadati</taxon>
        <taxon>Pseudomonadota</taxon>
        <taxon>Gammaproteobacteria</taxon>
        <taxon>Pseudomonadales</taxon>
        <taxon>Pseudomonadaceae</taxon>
        <taxon>Pseudomonas</taxon>
    </lineage>
</organism>
<dbReference type="PANTHER" id="PTHR32552:SF84">
    <property type="entry name" value="TONB-DEPENDENT RECEPTOR-RELATED"/>
    <property type="match status" value="1"/>
</dbReference>
<dbReference type="EMBL" id="CP000438">
    <property type="protein sequence ID" value="ABJ12149.1"/>
    <property type="molecule type" value="Genomic_DNA"/>
</dbReference>
<evidence type="ECO:0000256" key="11">
    <source>
        <dbReference type="ARBA" id="ARBA00023136"/>
    </source>
</evidence>
<name>A0A0H2ZCQ2_PSEAB</name>
<evidence type="ECO:0000256" key="15">
    <source>
        <dbReference type="PROSITE-ProRule" id="PRU10144"/>
    </source>
</evidence>
<evidence type="ECO:0000256" key="9">
    <source>
        <dbReference type="ARBA" id="ARBA00023065"/>
    </source>
</evidence>
<dbReference type="Pfam" id="PF07715">
    <property type="entry name" value="Plug"/>
    <property type="match status" value="1"/>
</dbReference>
<dbReference type="Gene3D" id="2.170.130.10">
    <property type="entry name" value="TonB-dependent receptor, plug domain"/>
    <property type="match status" value="1"/>
</dbReference>
<evidence type="ECO:0000259" key="20">
    <source>
        <dbReference type="Pfam" id="PF07715"/>
    </source>
</evidence>
<comment type="similarity">
    <text evidence="2 14 16">Belongs to the TonB-dependent receptor family.</text>
</comment>
<dbReference type="SMR" id="A0A0H2ZCQ2"/>
<dbReference type="CDD" id="cd01347">
    <property type="entry name" value="ligand_gated_channel"/>
    <property type="match status" value="1"/>
</dbReference>
<keyword evidence="8" id="KW-0408">Iron</keyword>
<dbReference type="AlphaFoldDB" id="A0A0H2ZCQ2"/>
<reference evidence="21 22" key="1">
    <citation type="journal article" date="2006" name="Genome Biol.">
        <title>Genomic analysis reveals that Pseudomonas aeruginosa virulence is combinatorial.</title>
        <authorList>
            <person name="Lee D.G."/>
            <person name="Urbach J.M."/>
            <person name="Wu G."/>
            <person name="Liberati N.T."/>
            <person name="Feinbaum R.L."/>
            <person name="Miyata S."/>
            <person name="Diggins L.T."/>
            <person name="He J."/>
            <person name="Saucier M."/>
            <person name="Deziel E."/>
            <person name="Friedman L."/>
            <person name="Li L."/>
            <person name="Grills G."/>
            <person name="Montgomery K."/>
            <person name="Kucherlapati R."/>
            <person name="Rahme L.G."/>
            <person name="Ausubel F.M."/>
        </authorList>
    </citation>
    <scope>NUCLEOTIDE SEQUENCE [LARGE SCALE GENOMIC DNA]</scope>
    <source>
        <strain evidence="21 22">UCBPP-PA14</strain>
    </source>
</reference>
<evidence type="ECO:0000256" key="14">
    <source>
        <dbReference type="PROSITE-ProRule" id="PRU01360"/>
    </source>
</evidence>
<evidence type="ECO:0000256" key="5">
    <source>
        <dbReference type="ARBA" id="ARBA00022496"/>
    </source>
</evidence>
<keyword evidence="11 14" id="KW-0472">Membrane</keyword>
<dbReference type="InterPro" id="IPR036942">
    <property type="entry name" value="Beta-barrel_TonB_sf"/>
</dbReference>
<feature type="short sequence motif" description="TonB C-terminal box" evidence="15">
    <location>
        <begin position="701"/>
        <end position="718"/>
    </location>
</feature>
<dbReference type="PROSITE" id="PS52016">
    <property type="entry name" value="TONB_DEPENDENT_REC_3"/>
    <property type="match status" value="1"/>
</dbReference>
<dbReference type="InterPro" id="IPR012910">
    <property type="entry name" value="Plug_dom"/>
</dbReference>
<sequence length="718" mass="80365">MPRFSRLRTEPFALGLSTSLLLVPPALAETEEAALALPSQLVSVRQDPAELDHIDLATPVSAGSRLGLSALDTPASTSSISGEEVRRRNNPSVQAAVTRSPGISFIGTPGDGGTGLSARGFSGHASVMQLFDGTRLYTGMGTVNFPSDPWMVERIDVIRGPASVLYGEGATGAVINVVPKKPFAGEIRNHLRLGYGSYDNRQLALDSGGSLTDSLSYRLNLNQQQSHGWIDRGDSRNLGISAALRWQASDDLAFTLAHDYGDQEPMNDFGTPLVGGKYHKRLREKNYNVRNDVQRYNDQWTRLTSDWSLSDSVTASNQLYYIKARRHWRNAETYEWDVPREELLRKDYLRISHEQEQIGDRQTFAFQHALFGLDSRTLVGAEYNRIRFRLTNNSPYTDVGGDYIDPWHPAPGYFESRSPYRPHSRSQTRTFALFAENRLQLNERLSLVTGVRRDQNHIDRDDLRAGTRSDRSLQGGNWRAGLVFALTPELSLYGQYSTSEDGVSNLITLNAAQQQMDLTHSKQTEVGLKQLFPDGRGEWTLAAYHIVKKKLLSANPLPPHDAQQVGQQSSDGLEASLELNLAQDWRLSANAALVRAEYDDFDETIDKQTYSRNGNRPRNVPRRTANLWLDKSFADTLRVGAGLRYVDRRYADAANQASLPGYTVVDANLGWRVRPDLTLGLELYNLFDRQYALADNNNGQQWIMGQPRSFNVTADFSF</sequence>
<feature type="signal peptide" evidence="18">
    <location>
        <begin position="1"/>
        <end position="28"/>
    </location>
</feature>
<dbReference type="PANTHER" id="PTHR32552">
    <property type="entry name" value="FERRICHROME IRON RECEPTOR-RELATED"/>
    <property type="match status" value="1"/>
</dbReference>
<dbReference type="NCBIfam" id="TIGR01783">
    <property type="entry name" value="TonB-siderophor"/>
    <property type="match status" value="1"/>
</dbReference>
<evidence type="ECO:0000256" key="2">
    <source>
        <dbReference type="ARBA" id="ARBA00009810"/>
    </source>
</evidence>
<protein>
    <submittedName>
        <fullName evidence="21">Putative TonB-dependent receptor</fullName>
    </submittedName>
</protein>
<evidence type="ECO:0000256" key="4">
    <source>
        <dbReference type="ARBA" id="ARBA00022452"/>
    </source>
</evidence>
<dbReference type="InterPro" id="IPR000531">
    <property type="entry name" value="Beta-barrel_TonB"/>
</dbReference>
<dbReference type="Pfam" id="PF00593">
    <property type="entry name" value="TonB_dep_Rec_b-barrel"/>
    <property type="match status" value="1"/>
</dbReference>
<dbReference type="BioCyc" id="PAER208963:G1G74-2201-MONOMER"/>
<accession>A0A0H2ZCQ2</accession>
<evidence type="ECO:0000256" key="1">
    <source>
        <dbReference type="ARBA" id="ARBA00004571"/>
    </source>
</evidence>
<evidence type="ECO:0000313" key="22">
    <source>
        <dbReference type="Proteomes" id="UP000000653"/>
    </source>
</evidence>
<dbReference type="GO" id="GO:0038023">
    <property type="term" value="F:signaling receptor activity"/>
    <property type="evidence" value="ECO:0007669"/>
    <property type="project" value="InterPro"/>
</dbReference>
<dbReference type="InterPro" id="IPR039426">
    <property type="entry name" value="TonB-dep_rcpt-like"/>
</dbReference>
<evidence type="ECO:0000256" key="8">
    <source>
        <dbReference type="ARBA" id="ARBA00023004"/>
    </source>
</evidence>
<dbReference type="SUPFAM" id="SSF56935">
    <property type="entry name" value="Porins"/>
    <property type="match status" value="1"/>
</dbReference>
<dbReference type="Proteomes" id="UP000000653">
    <property type="component" value="Chromosome"/>
</dbReference>
<evidence type="ECO:0000256" key="13">
    <source>
        <dbReference type="ARBA" id="ARBA00023237"/>
    </source>
</evidence>
<keyword evidence="13 14" id="KW-0998">Cell outer membrane</keyword>
<dbReference type="RefSeq" id="WP_003138661.1">
    <property type="nucleotide sequence ID" value="NC_008463.1"/>
</dbReference>
<dbReference type="FunFam" id="2.40.170.20:FF:000066">
    <property type="entry name" value="Probable TonB-dependent receptor"/>
    <property type="match status" value="1"/>
</dbReference>
<keyword evidence="6 14" id="KW-0812">Transmembrane</keyword>
<evidence type="ECO:0000313" key="21">
    <source>
        <dbReference type="EMBL" id="ABJ12149.1"/>
    </source>
</evidence>
<evidence type="ECO:0000256" key="17">
    <source>
        <dbReference type="SAM" id="MobiDB-lite"/>
    </source>
</evidence>
<gene>
    <name evidence="21" type="ordered locus">PA14_26420</name>
</gene>
<keyword evidence="3 14" id="KW-0813">Transport</keyword>
<dbReference type="InterPro" id="IPR010917">
    <property type="entry name" value="TonB_rcpt_CS"/>
</dbReference>
<keyword evidence="4 14" id="KW-1134">Transmembrane beta strand</keyword>
<keyword evidence="10 16" id="KW-0798">TonB box</keyword>
<dbReference type="GO" id="GO:0015891">
    <property type="term" value="P:siderophore transport"/>
    <property type="evidence" value="ECO:0007669"/>
    <property type="project" value="InterPro"/>
</dbReference>
<evidence type="ECO:0000259" key="19">
    <source>
        <dbReference type="Pfam" id="PF00593"/>
    </source>
</evidence>
<dbReference type="PROSITE" id="PS01156">
    <property type="entry name" value="TONB_DEPENDENT_REC_2"/>
    <property type="match status" value="1"/>
</dbReference>
<keyword evidence="7 18" id="KW-0732">Signal</keyword>
<keyword evidence="12 21" id="KW-0675">Receptor</keyword>
<evidence type="ECO:0000256" key="3">
    <source>
        <dbReference type="ARBA" id="ARBA00022448"/>
    </source>
</evidence>
<evidence type="ECO:0000256" key="10">
    <source>
        <dbReference type="ARBA" id="ARBA00023077"/>
    </source>
</evidence>
<evidence type="ECO:0000256" key="7">
    <source>
        <dbReference type="ARBA" id="ARBA00022729"/>
    </source>
</evidence>
<dbReference type="KEGG" id="pau:PA14_26420"/>
<proteinExistence type="inferred from homology"/>
<dbReference type="InterPro" id="IPR010105">
    <property type="entry name" value="TonB_sidphr_rcpt"/>
</dbReference>
<keyword evidence="5" id="KW-0410">Iron transport</keyword>
<feature type="domain" description="TonB-dependent receptor-like beta-barrel" evidence="19">
    <location>
        <begin position="246"/>
        <end position="686"/>
    </location>
</feature>
<feature type="domain" description="TonB-dependent receptor plug" evidence="20">
    <location>
        <begin position="71"/>
        <end position="174"/>
    </location>
</feature>
<comment type="subcellular location">
    <subcellularLocation>
        <location evidence="1 14">Cell outer membrane</location>
        <topology evidence="1 14">Multi-pass membrane protein</topology>
    </subcellularLocation>
</comment>
<dbReference type="FunFam" id="2.170.130.10:FF:000017">
    <property type="entry name" value="TonB-dependent siderophore receptor"/>
    <property type="match status" value="1"/>
</dbReference>
<evidence type="ECO:0000256" key="18">
    <source>
        <dbReference type="SAM" id="SignalP"/>
    </source>
</evidence>
<feature type="region of interest" description="Disordered" evidence="17">
    <location>
        <begin position="72"/>
        <end position="93"/>
    </location>
</feature>
<evidence type="ECO:0000256" key="6">
    <source>
        <dbReference type="ARBA" id="ARBA00022692"/>
    </source>
</evidence>
<dbReference type="InterPro" id="IPR037066">
    <property type="entry name" value="Plug_dom_sf"/>
</dbReference>
<dbReference type="Gene3D" id="2.40.170.20">
    <property type="entry name" value="TonB-dependent receptor, beta-barrel domain"/>
    <property type="match status" value="1"/>
</dbReference>
<dbReference type="GO" id="GO:0009279">
    <property type="term" value="C:cell outer membrane"/>
    <property type="evidence" value="ECO:0007669"/>
    <property type="project" value="UniProtKB-SubCell"/>
</dbReference>
<keyword evidence="9" id="KW-0406">Ion transport</keyword>
<evidence type="ECO:0000256" key="16">
    <source>
        <dbReference type="RuleBase" id="RU003357"/>
    </source>
</evidence>
<dbReference type="HOGENOM" id="CLU_008287_9_2_6"/>
<feature type="chain" id="PRO_5030007613" evidence="18">
    <location>
        <begin position="29"/>
        <end position="718"/>
    </location>
</feature>
<evidence type="ECO:0000256" key="12">
    <source>
        <dbReference type="ARBA" id="ARBA00023170"/>
    </source>
</evidence>